<evidence type="ECO:0000259" key="9">
    <source>
        <dbReference type="Pfam" id="PF07732"/>
    </source>
</evidence>
<dbReference type="AlphaFoldDB" id="A0A8S9A1A4"/>
<feature type="domain" description="Plastocyanin-like" evidence="9">
    <location>
        <begin position="39"/>
        <end position="153"/>
    </location>
</feature>
<dbReference type="InterPro" id="IPR002355">
    <property type="entry name" value="Cu_oxidase_Cu_BS"/>
</dbReference>
<evidence type="ECO:0000259" key="7">
    <source>
        <dbReference type="Pfam" id="PF00394"/>
    </source>
</evidence>
<name>A0A8S9A1A4_SORMA</name>
<keyword evidence="2" id="KW-0479">Metal-binding</keyword>
<dbReference type="EMBL" id="NMPR01000010">
    <property type="protein sequence ID" value="KAA8635659.1"/>
    <property type="molecule type" value="Genomic_DNA"/>
</dbReference>
<dbReference type="PROSITE" id="PS00079">
    <property type="entry name" value="MULTICOPPER_OXIDASE1"/>
    <property type="match status" value="1"/>
</dbReference>
<dbReference type="Pfam" id="PF00394">
    <property type="entry name" value="Cu-oxidase"/>
    <property type="match status" value="1"/>
</dbReference>
<feature type="compositionally biased region" description="Low complexity" evidence="5">
    <location>
        <begin position="642"/>
        <end position="663"/>
    </location>
</feature>
<evidence type="ECO:0000256" key="4">
    <source>
        <dbReference type="ARBA" id="ARBA00023008"/>
    </source>
</evidence>
<organism evidence="10 11">
    <name type="scientific">Sordaria macrospora</name>
    <dbReference type="NCBI Taxonomy" id="5147"/>
    <lineage>
        <taxon>Eukaryota</taxon>
        <taxon>Fungi</taxon>
        <taxon>Dikarya</taxon>
        <taxon>Ascomycota</taxon>
        <taxon>Pezizomycotina</taxon>
        <taxon>Sordariomycetes</taxon>
        <taxon>Sordariomycetidae</taxon>
        <taxon>Sordariales</taxon>
        <taxon>Sordariaceae</taxon>
        <taxon>Sordaria</taxon>
    </lineage>
</organism>
<dbReference type="InterPro" id="IPR045087">
    <property type="entry name" value="Cu-oxidase_fam"/>
</dbReference>
<dbReference type="PROSITE" id="PS00080">
    <property type="entry name" value="MULTICOPPER_OXIDASE2"/>
    <property type="match status" value="1"/>
</dbReference>
<protein>
    <recommendedName>
        <fullName evidence="12">Multicopper oxidase</fullName>
    </recommendedName>
</protein>
<evidence type="ECO:0000259" key="8">
    <source>
        <dbReference type="Pfam" id="PF07731"/>
    </source>
</evidence>
<feature type="domain" description="Plastocyanin-like" evidence="8">
    <location>
        <begin position="440"/>
        <end position="584"/>
    </location>
</feature>
<evidence type="ECO:0000313" key="10">
    <source>
        <dbReference type="EMBL" id="KAA8635659.1"/>
    </source>
</evidence>
<dbReference type="Proteomes" id="UP000433876">
    <property type="component" value="Unassembled WGS sequence"/>
</dbReference>
<dbReference type="Pfam" id="PF07732">
    <property type="entry name" value="Cu-oxidase_3"/>
    <property type="match status" value="1"/>
</dbReference>
<evidence type="ECO:0000256" key="6">
    <source>
        <dbReference type="SAM" id="SignalP"/>
    </source>
</evidence>
<gene>
    <name evidence="10" type="ORF">SMACR_03279</name>
</gene>
<evidence type="ECO:0000313" key="11">
    <source>
        <dbReference type="Proteomes" id="UP000433876"/>
    </source>
</evidence>
<feature type="region of interest" description="Disordered" evidence="5">
    <location>
        <begin position="213"/>
        <end position="236"/>
    </location>
</feature>
<proteinExistence type="inferred from homology"/>
<evidence type="ECO:0000256" key="5">
    <source>
        <dbReference type="SAM" id="MobiDB-lite"/>
    </source>
</evidence>
<keyword evidence="6" id="KW-0732">Signal</keyword>
<accession>A0A8S9A1A4</accession>
<keyword evidence="4" id="KW-0186">Copper</keyword>
<dbReference type="InterPro" id="IPR008972">
    <property type="entry name" value="Cupredoxin"/>
</dbReference>
<dbReference type="InterPro" id="IPR033138">
    <property type="entry name" value="Cu_oxidase_CS"/>
</dbReference>
<dbReference type="InterPro" id="IPR001117">
    <property type="entry name" value="Cu-oxidase_2nd"/>
</dbReference>
<reference evidence="10 11" key="1">
    <citation type="submission" date="2017-07" db="EMBL/GenBank/DDBJ databases">
        <title>Genome sequence of the Sordaria macrospora wild type strain R19027.</title>
        <authorList>
            <person name="Nowrousian M."/>
            <person name="Teichert I."/>
            <person name="Kueck U."/>
        </authorList>
    </citation>
    <scope>NUCLEOTIDE SEQUENCE [LARGE SCALE GENOMIC DNA]</scope>
    <source>
        <strain evidence="10 11">R19027</strain>
        <tissue evidence="10">Mycelium</tissue>
    </source>
</reference>
<dbReference type="NCBIfam" id="TIGR03390">
    <property type="entry name" value="ascorbOXfungal"/>
    <property type="match status" value="1"/>
</dbReference>
<feature type="domain" description="Plastocyanin-like" evidence="7">
    <location>
        <begin position="166"/>
        <end position="353"/>
    </location>
</feature>
<feature type="signal peptide" evidence="6">
    <location>
        <begin position="1"/>
        <end position="22"/>
    </location>
</feature>
<dbReference type="InterPro" id="IPR017762">
    <property type="entry name" value="Multicopper_oxidase_fun"/>
</dbReference>
<dbReference type="PANTHER" id="PTHR11709:SF394">
    <property type="entry name" value="FI03373P-RELATED"/>
    <property type="match status" value="1"/>
</dbReference>
<dbReference type="VEuPathDB" id="FungiDB:SMAC_03279"/>
<evidence type="ECO:0000256" key="1">
    <source>
        <dbReference type="ARBA" id="ARBA00010609"/>
    </source>
</evidence>
<evidence type="ECO:0008006" key="12">
    <source>
        <dbReference type="Google" id="ProtNLM"/>
    </source>
</evidence>
<dbReference type="Gene3D" id="2.60.40.420">
    <property type="entry name" value="Cupredoxins - blue copper proteins"/>
    <property type="match status" value="3"/>
</dbReference>
<dbReference type="GO" id="GO:0005507">
    <property type="term" value="F:copper ion binding"/>
    <property type="evidence" value="ECO:0007669"/>
    <property type="project" value="InterPro"/>
</dbReference>
<sequence length="680" mass="74968">MWPRRTLSSIFLAPYLFGSSAALTAVHGNSFIPDHNLRVTITEVNFGCESRPSVVVNGTSPGPVIRLLPGARAWIRVYNDMSDLNLTMHWHGLTQRMAPFADGTPQASQWPIPPGHFFDYEVATETGDAGTYFYHSHVAMQATTCSGPLVVDDCSSCPFDYDDERILYFQDYLRESDQKMAQDVQGVPYRWPGGTNGIVLNGRSIPIDSKVTPGPSGQNGVFGGGHASNPEGHPSPGVKQIANEEGCTLPVIDVEPGKTYRFRIAGATGLSLLTMAIEDHAEFRVIQADGMQYLRPVDTRDLQLGPGQRFDVLFKAKTIEELAADGNKTTYYLQFETRSRPEQLRGYAVIRYDDNVAVPEEPAIPPVDLPANPNGWLEYTFEPLTGVVAPAAEEVTRRITLEVVQLKDSDTGRQIWQLSGISWTEESNKVPLLVDIYQRGRNAMPNYTVAKGNKGWDTKTGSFPIKLGEVVELVIQNTGTMSSDIGFVEAHPFHVHSQHVFDIGSGPGVYDAEANNAKIERLGYKPTLRDTTMLYRYQDTVDPGQAAGWRAWRLKATAPGVWMVHCHILAHMVMGMQAVFVVGNEWDIKEIAPNDVAGYLDYGGSVYGNSTFAPSPNEYFSDVTDKCGVYAQSEEDDHEPSDYNSTSGYNSTSEYSNSTSDNDSTTEDEPETDDSVPSMH</sequence>
<keyword evidence="3" id="KW-0560">Oxidoreductase</keyword>
<dbReference type="GO" id="GO:0016491">
    <property type="term" value="F:oxidoreductase activity"/>
    <property type="evidence" value="ECO:0007669"/>
    <property type="project" value="UniProtKB-KW"/>
</dbReference>
<dbReference type="InterPro" id="IPR011707">
    <property type="entry name" value="Cu-oxidase-like_N"/>
</dbReference>
<dbReference type="PANTHER" id="PTHR11709">
    <property type="entry name" value="MULTI-COPPER OXIDASE"/>
    <property type="match status" value="1"/>
</dbReference>
<comment type="caution">
    <text evidence="10">The sequence shown here is derived from an EMBL/GenBank/DDBJ whole genome shotgun (WGS) entry which is preliminary data.</text>
</comment>
<evidence type="ECO:0000256" key="2">
    <source>
        <dbReference type="ARBA" id="ARBA00022723"/>
    </source>
</evidence>
<comment type="similarity">
    <text evidence="1">Belongs to the multicopper oxidase family.</text>
</comment>
<feature type="chain" id="PRO_5035872135" description="Multicopper oxidase" evidence="6">
    <location>
        <begin position="23"/>
        <end position="680"/>
    </location>
</feature>
<feature type="region of interest" description="Disordered" evidence="5">
    <location>
        <begin position="630"/>
        <end position="680"/>
    </location>
</feature>
<feature type="compositionally biased region" description="Acidic residues" evidence="5">
    <location>
        <begin position="664"/>
        <end position="674"/>
    </location>
</feature>
<dbReference type="InterPro" id="IPR011706">
    <property type="entry name" value="Cu-oxidase_C"/>
</dbReference>
<dbReference type="SUPFAM" id="SSF49503">
    <property type="entry name" value="Cupredoxins"/>
    <property type="match status" value="3"/>
</dbReference>
<evidence type="ECO:0000256" key="3">
    <source>
        <dbReference type="ARBA" id="ARBA00023002"/>
    </source>
</evidence>
<dbReference type="Pfam" id="PF07731">
    <property type="entry name" value="Cu-oxidase_2"/>
    <property type="match status" value="1"/>
</dbReference>